<evidence type="ECO:0000256" key="4">
    <source>
        <dbReference type="ARBA" id="ARBA00023015"/>
    </source>
</evidence>
<evidence type="ECO:0000313" key="14">
    <source>
        <dbReference type="Proteomes" id="UP000182836"/>
    </source>
</evidence>
<keyword evidence="6" id="KW-0804">Transcription</keyword>
<dbReference type="SMART" id="SM00091">
    <property type="entry name" value="PAS"/>
    <property type="match status" value="1"/>
</dbReference>
<evidence type="ECO:0000256" key="3">
    <source>
        <dbReference type="ARBA" id="ARBA00022840"/>
    </source>
</evidence>
<dbReference type="PANTHER" id="PTHR32071">
    <property type="entry name" value="TRANSCRIPTIONAL REGULATORY PROTEIN"/>
    <property type="match status" value="1"/>
</dbReference>
<dbReference type="FunFam" id="3.40.50.300:FF:000006">
    <property type="entry name" value="DNA-binding transcriptional regulator NtrC"/>
    <property type="match status" value="1"/>
</dbReference>
<keyword evidence="13" id="KW-1185">Reference proteome</keyword>
<dbReference type="GO" id="GO:0006355">
    <property type="term" value="P:regulation of DNA-templated transcription"/>
    <property type="evidence" value="ECO:0007669"/>
    <property type="project" value="InterPro"/>
</dbReference>
<dbReference type="AlphaFoldDB" id="A0A0D1VWQ9"/>
<dbReference type="InterPro" id="IPR025943">
    <property type="entry name" value="Sigma_54_int_dom_ATP-bd_2"/>
</dbReference>
<keyword evidence="4" id="KW-0805">Transcription regulation</keyword>
<dbReference type="OrthoDB" id="9771372at2"/>
<evidence type="ECO:0000259" key="9">
    <source>
        <dbReference type="PROSITE" id="PS50112"/>
    </source>
</evidence>
<dbReference type="CDD" id="cd00009">
    <property type="entry name" value="AAA"/>
    <property type="match status" value="1"/>
</dbReference>
<evidence type="ECO:0000256" key="2">
    <source>
        <dbReference type="ARBA" id="ARBA00022797"/>
    </source>
</evidence>
<evidence type="ECO:0000259" key="10">
    <source>
        <dbReference type="PROSITE" id="PS50113"/>
    </source>
</evidence>
<dbReference type="Gene3D" id="1.10.8.60">
    <property type="match status" value="1"/>
</dbReference>
<organism evidence="11 13">
    <name type="scientific">Aneurinibacillus migulanus</name>
    <name type="common">Bacillus migulanus</name>
    <dbReference type="NCBI Taxonomy" id="47500"/>
    <lineage>
        <taxon>Bacteria</taxon>
        <taxon>Bacillati</taxon>
        <taxon>Bacillota</taxon>
        <taxon>Bacilli</taxon>
        <taxon>Bacillales</taxon>
        <taxon>Paenibacillaceae</taxon>
        <taxon>Aneurinibacillus group</taxon>
        <taxon>Aneurinibacillus</taxon>
    </lineage>
</organism>
<feature type="domain" description="PAS" evidence="9">
    <location>
        <begin position="9"/>
        <end position="57"/>
    </location>
</feature>
<dbReference type="InterPro" id="IPR058031">
    <property type="entry name" value="AAA_lid_NorR"/>
</dbReference>
<dbReference type="STRING" id="47500.AF333_20400"/>
<dbReference type="SUPFAM" id="SSF55785">
    <property type="entry name" value="PYP-like sensor domain (PAS domain)"/>
    <property type="match status" value="1"/>
</dbReference>
<dbReference type="PROSITE" id="PS50112">
    <property type="entry name" value="PAS"/>
    <property type="match status" value="1"/>
</dbReference>
<evidence type="ECO:0000259" key="8">
    <source>
        <dbReference type="PROSITE" id="PS50045"/>
    </source>
</evidence>
<keyword evidence="5" id="KW-0238">DNA-binding</keyword>
<dbReference type="SUPFAM" id="SSF52540">
    <property type="entry name" value="P-loop containing nucleoside triphosphate hydrolases"/>
    <property type="match status" value="1"/>
</dbReference>
<name>A0A0D1VWQ9_ANEMI</name>
<dbReference type="InterPro" id="IPR002078">
    <property type="entry name" value="Sigma_54_int"/>
</dbReference>
<dbReference type="InterPro" id="IPR013767">
    <property type="entry name" value="PAS_fold"/>
</dbReference>
<evidence type="ECO:0000313" key="12">
    <source>
        <dbReference type="EMBL" id="SDK39065.1"/>
    </source>
</evidence>
<reference evidence="11 13" key="1">
    <citation type="submission" date="2015-07" db="EMBL/GenBank/DDBJ databases">
        <title>Fjat-14205 dsm 2895.</title>
        <authorList>
            <person name="Liu B."/>
            <person name="Wang J."/>
            <person name="Zhu Y."/>
            <person name="Liu G."/>
            <person name="Chen Q."/>
            <person name="Chen Z."/>
            <person name="Lan J."/>
            <person name="Che J."/>
            <person name="Ge C."/>
            <person name="Shi H."/>
            <person name="Pan Z."/>
            <person name="Liu X."/>
        </authorList>
    </citation>
    <scope>NUCLEOTIDE SEQUENCE [LARGE SCALE GENOMIC DNA]</scope>
    <source>
        <strain evidence="11 13">DSM 2895</strain>
    </source>
</reference>
<dbReference type="PROSITE" id="PS00676">
    <property type="entry name" value="SIGMA54_INTERACT_2"/>
    <property type="match status" value="1"/>
</dbReference>
<dbReference type="PATRIC" id="fig|47500.8.peg.4397"/>
<evidence type="ECO:0000256" key="1">
    <source>
        <dbReference type="ARBA" id="ARBA00022741"/>
    </source>
</evidence>
<proteinExistence type="predicted"/>
<dbReference type="NCBIfam" id="TIGR00229">
    <property type="entry name" value="sensory_box"/>
    <property type="match status" value="1"/>
</dbReference>
<dbReference type="EMBL" id="FNED01000052">
    <property type="protein sequence ID" value="SDK39065.1"/>
    <property type="molecule type" value="Genomic_DNA"/>
</dbReference>
<dbReference type="InterPro" id="IPR030828">
    <property type="entry name" value="HTH_TyrR"/>
</dbReference>
<evidence type="ECO:0000313" key="11">
    <source>
        <dbReference type="EMBL" id="KON97477.1"/>
    </source>
</evidence>
<dbReference type="Gene3D" id="3.30.450.20">
    <property type="entry name" value="PAS domain"/>
    <property type="match status" value="1"/>
</dbReference>
<dbReference type="InterPro" id="IPR025944">
    <property type="entry name" value="Sigma_54_int_dom_CS"/>
</dbReference>
<sequence>MQNDGAIPMHTVIEFSTDGIYVVDGAGVTLLVNQAYEQIAGFDRRELIGKHMNELMEDGYLDQSVSLLVLEQKRRISLMQTLGGKKEVIVTGNPVFDEEGNIQFVITSVCDITALNETKRQLEKARNFSELQKNRYVYQGHSDKEKFIFQSEQMQRVYEQVCQVAPYPSTVLLSGPSGAGKEVIATLLHNKSGRKDKPYIKINCGAIPEPLLESELFGYEEGAFTGASRKGKIGLLELADGGTVMLDEIGEMPPLLQVKLLRILQEKQVTRIGGTKSRPLDIRIISATNRDLRAMVKEGTFREDLYYRLQVVEIQLPPLAERPEDVRLLIDHYFSFYKHEYRVDKTISADTMDILMTYHWPGNVRELKNLVESMLVSVPASVIQSVHLPRHLSDTLHGLAPETIKLKQKVQQYEKKLIQEALTKHHSLRKTALHLGIDHSTLIKKLKRLQIETK</sequence>
<accession>A0A0D1VWQ9</accession>
<dbReference type="Pfam" id="PF18024">
    <property type="entry name" value="HTH_50"/>
    <property type="match status" value="1"/>
</dbReference>
<dbReference type="GO" id="GO:0003677">
    <property type="term" value="F:DNA binding"/>
    <property type="evidence" value="ECO:0007669"/>
    <property type="project" value="UniProtKB-KW"/>
</dbReference>
<keyword evidence="2" id="KW-0058">Aromatic hydrocarbons catabolism</keyword>
<dbReference type="EMBL" id="LGUG01000004">
    <property type="protein sequence ID" value="KON97477.1"/>
    <property type="molecule type" value="Genomic_DNA"/>
</dbReference>
<dbReference type="InterPro" id="IPR035965">
    <property type="entry name" value="PAS-like_dom_sf"/>
</dbReference>
<dbReference type="Proteomes" id="UP000037269">
    <property type="component" value="Unassembled WGS sequence"/>
</dbReference>
<evidence type="ECO:0000256" key="6">
    <source>
        <dbReference type="ARBA" id="ARBA00023163"/>
    </source>
</evidence>
<dbReference type="InterPro" id="IPR000014">
    <property type="entry name" value="PAS"/>
</dbReference>
<dbReference type="GeneID" id="42307514"/>
<dbReference type="InterPro" id="IPR027417">
    <property type="entry name" value="P-loop_NTPase"/>
</dbReference>
<dbReference type="PROSITE" id="PS50113">
    <property type="entry name" value="PAC"/>
    <property type="match status" value="1"/>
</dbReference>
<dbReference type="Pfam" id="PF00989">
    <property type="entry name" value="PAS"/>
    <property type="match status" value="1"/>
</dbReference>
<dbReference type="Gene3D" id="3.40.50.300">
    <property type="entry name" value="P-loop containing nucleotide triphosphate hydrolases"/>
    <property type="match status" value="1"/>
</dbReference>
<evidence type="ECO:0000313" key="13">
    <source>
        <dbReference type="Proteomes" id="UP000037269"/>
    </source>
</evidence>
<dbReference type="SUPFAM" id="SSF46689">
    <property type="entry name" value="Homeodomain-like"/>
    <property type="match status" value="1"/>
</dbReference>
<dbReference type="InterPro" id="IPR000700">
    <property type="entry name" value="PAS-assoc_C"/>
</dbReference>
<dbReference type="PANTHER" id="PTHR32071:SF57">
    <property type="entry name" value="C4-DICARBOXYLATE TRANSPORT TRANSCRIPTIONAL REGULATORY PROTEIN DCTD"/>
    <property type="match status" value="1"/>
</dbReference>
<gene>
    <name evidence="11" type="ORF">AF333_20400</name>
    <name evidence="12" type="ORF">SAMN04487909_15223</name>
</gene>
<protein>
    <recommendedName>
        <fullName evidence="7">HTH-type transcriptional regulatory protein TyrR</fullName>
    </recommendedName>
</protein>
<dbReference type="GO" id="GO:0005524">
    <property type="term" value="F:ATP binding"/>
    <property type="evidence" value="ECO:0007669"/>
    <property type="project" value="UniProtKB-KW"/>
</dbReference>
<feature type="domain" description="PAC" evidence="10">
    <location>
        <begin position="72"/>
        <end position="124"/>
    </location>
</feature>
<dbReference type="CDD" id="cd00130">
    <property type="entry name" value="PAS"/>
    <property type="match status" value="1"/>
</dbReference>
<reference evidence="12 14" key="2">
    <citation type="submission" date="2016-10" db="EMBL/GenBank/DDBJ databases">
        <authorList>
            <person name="de Groot N.N."/>
        </authorList>
    </citation>
    <scope>NUCLEOTIDE SEQUENCE [LARGE SCALE GENOMIC DNA]</scope>
    <source>
        <strain evidence="12 14">DSM 2895</strain>
    </source>
</reference>
<dbReference type="Pfam" id="PF00158">
    <property type="entry name" value="Sigma54_activat"/>
    <property type="match status" value="1"/>
</dbReference>
<dbReference type="InterPro" id="IPR003593">
    <property type="entry name" value="AAA+_ATPase"/>
</dbReference>
<dbReference type="Gene3D" id="1.10.10.60">
    <property type="entry name" value="Homeodomain-like"/>
    <property type="match status" value="1"/>
</dbReference>
<dbReference type="Pfam" id="PF25601">
    <property type="entry name" value="AAA_lid_14"/>
    <property type="match status" value="1"/>
</dbReference>
<keyword evidence="1" id="KW-0547">Nucleotide-binding</keyword>
<evidence type="ECO:0000256" key="7">
    <source>
        <dbReference type="ARBA" id="ARBA00029500"/>
    </source>
</evidence>
<evidence type="ECO:0000256" key="5">
    <source>
        <dbReference type="ARBA" id="ARBA00023125"/>
    </source>
</evidence>
<dbReference type="PROSITE" id="PS00688">
    <property type="entry name" value="SIGMA54_INTERACT_3"/>
    <property type="match status" value="1"/>
</dbReference>
<dbReference type="InterPro" id="IPR009057">
    <property type="entry name" value="Homeodomain-like_sf"/>
</dbReference>
<keyword evidence="3" id="KW-0067">ATP-binding</keyword>
<dbReference type="PROSITE" id="PS50045">
    <property type="entry name" value="SIGMA54_INTERACT_4"/>
    <property type="match status" value="1"/>
</dbReference>
<dbReference type="RefSeq" id="WP_052812396.1">
    <property type="nucleotide sequence ID" value="NZ_BJOA01000237.1"/>
</dbReference>
<feature type="domain" description="Sigma-54 factor interaction" evidence="8">
    <location>
        <begin position="147"/>
        <end position="376"/>
    </location>
</feature>
<dbReference type="Proteomes" id="UP000182836">
    <property type="component" value="Unassembled WGS sequence"/>
</dbReference>
<dbReference type="SMART" id="SM00382">
    <property type="entry name" value="AAA"/>
    <property type="match status" value="1"/>
</dbReference>